<dbReference type="OrthoDB" id="1917400at2759"/>
<dbReference type="PANTHER" id="PTHR34666:SF1">
    <property type="entry name" value="OS02G0554800 PROTEIN"/>
    <property type="match status" value="1"/>
</dbReference>
<evidence type="ECO:0000256" key="1">
    <source>
        <dbReference type="SAM" id="MobiDB-lite"/>
    </source>
</evidence>
<proteinExistence type="predicted"/>
<dbReference type="PANTHER" id="PTHR34666">
    <property type="entry name" value="EXPRESSED PROTEIN"/>
    <property type="match status" value="1"/>
</dbReference>
<gene>
    <name evidence="2" type="ORF">OLEA9_A070784</name>
</gene>
<dbReference type="Gramene" id="OE9A070784T1">
    <property type="protein sequence ID" value="OE9A070784C1"/>
    <property type="gene ID" value="OE9A070784"/>
</dbReference>
<comment type="caution">
    <text evidence="2">The sequence shown here is derived from an EMBL/GenBank/DDBJ whole genome shotgun (WGS) entry which is preliminary data.</text>
</comment>
<dbReference type="EMBL" id="CACTIH010007405">
    <property type="protein sequence ID" value="CAA3012583.1"/>
    <property type="molecule type" value="Genomic_DNA"/>
</dbReference>
<organism evidence="2 3">
    <name type="scientific">Olea europaea subsp. europaea</name>
    <dbReference type="NCBI Taxonomy" id="158383"/>
    <lineage>
        <taxon>Eukaryota</taxon>
        <taxon>Viridiplantae</taxon>
        <taxon>Streptophyta</taxon>
        <taxon>Embryophyta</taxon>
        <taxon>Tracheophyta</taxon>
        <taxon>Spermatophyta</taxon>
        <taxon>Magnoliopsida</taxon>
        <taxon>eudicotyledons</taxon>
        <taxon>Gunneridae</taxon>
        <taxon>Pentapetalae</taxon>
        <taxon>asterids</taxon>
        <taxon>lamiids</taxon>
        <taxon>Lamiales</taxon>
        <taxon>Oleaceae</taxon>
        <taxon>Oleeae</taxon>
        <taxon>Olea</taxon>
    </lineage>
</organism>
<evidence type="ECO:0000313" key="2">
    <source>
        <dbReference type="EMBL" id="CAA3012583.1"/>
    </source>
</evidence>
<name>A0A8S0U186_OLEEU</name>
<dbReference type="AlphaFoldDB" id="A0A8S0U186"/>
<protein>
    <submittedName>
        <fullName evidence="2">Uncharacterized protein</fullName>
    </submittedName>
</protein>
<evidence type="ECO:0000313" key="3">
    <source>
        <dbReference type="Proteomes" id="UP000594638"/>
    </source>
</evidence>
<accession>A0A8S0U186</accession>
<feature type="compositionally biased region" description="Polar residues" evidence="1">
    <location>
        <begin position="58"/>
        <end position="75"/>
    </location>
</feature>
<feature type="region of interest" description="Disordered" evidence="1">
    <location>
        <begin position="54"/>
        <end position="78"/>
    </location>
</feature>
<dbReference type="Proteomes" id="UP000594638">
    <property type="component" value="Unassembled WGS sequence"/>
</dbReference>
<sequence length="152" mass="17471">MASCVEDFSFPAIDLPPQFVNSPPLWPYTISEASCSDNPKKIVENIENIHEGKFGFSAPNNTNHNPRTNFSSVDSTNDEEEKMDMLWEDMNEKFPARTSGRSPAREVKISRVRTLKLSKAKKKPSMVVFLKVLKRIFVMNNSRHHSTKKRTW</sequence>
<reference evidence="2 3" key="1">
    <citation type="submission" date="2019-12" db="EMBL/GenBank/DDBJ databases">
        <authorList>
            <person name="Alioto T."/>
            <person name="Alioto T."/>
            <person name="Gomez Garrido J."/>
        </authorList>
    </citation>
    <scope>NUCLEOTIDE SEQUENCE [LARGE SCALE GENOMIC DNA]</scope>
</reference>
<keyword evidence="3" id="KW-1185">Reference proteome</keyword>